<keyword evidence="1" id="KW-1133">Transmembrane helix</keyword>
<evidence type="ECO:0000256" key="1">
    <source>
        <dbReference type="SAM" id="Phobius"/>
    </source>
</evidence>
<gene>
    <name evidence="2" type="ORF">DDIC_09650</name>
</gene>
<dbReference type="AlphaFoldDB" id="A0A4P7UMY7"/>
<name>A0A4P7UMY7_DESDE</name>
<organism evidence="2 3">
    <name type="scientific">Desulfovibrio desulfuricans</name>
    <dbReference type="NCBI Taxonomy" id="876"/>
    <lineage>
        <taxon>Bacteria</taxon>
        <taxon>Pseudomonadati</taxon>
        <taxon>Thermodesulfobacteriota</taxon>
        <taxon>Desulfovibrionia</taxon>
        <taxon>Desulfovibrionales</taxon>
        <taxon>Desulfovibrionaceae</taxon>
        <taxon>Desulfovibrio</taxon>
    </lineage>
</organism>
<proteinExistence type="predicted"/>
<evidence type="ECO:0000313" key="2">
    <source>
        <dbReference type="EMBL" id="QCC86131.1"/>
    </source>
</evidence>
<dbReference type="RefSeq" id="WP_136400241.1">
    <property type="nucleotide sequence ID" value="NZ_CP036295.1"/>
</dbReference>
<keyword evidence="1" id="KW-0812">Transmembrane</keyword>
<accession>A0A4P7UMY7</accession>
<keyword evidence="1" id="KW-0472">Membrane</keyword>
<reference evidence="2 3" key="1">
    <citation type="submission" date="2019-02" db="EMBL/GenBank/DDBJ databases">
        <title>Complete Genome Sequence of Desulfovibrio desulfuricans IC1, a Sulfonate Utilizing Anaerobe.</title>
        <authorList>
            <person name="Day L.A."/>
            <person name="De Leon K.B."/>
            <person name="Wall J.D."/>
        </authorList>
    </citation>
    <scope>NUCLEOTIDE SEQUENCE [LARGE SCALE GENOMIC DNA]</scope>
    <source>
        <strain evidence="2 3">IC1</strain>
    </source>
</reference>
<dbReference type="Proteomes" id="UP000297065">
    <property type="component" value="Chromosome"/>
</dbReference>
<sequence>MQNSAAGRSLRGCCTPFSAGAPGSQDSGAFSFWRDSPDKWAKKCARRRFAFAATVFMNCQQHRMEEILGQGAAQFFTYFLHFIFINIVNLLKYQCKIIDFFSPPAARLFAAFRPLAASLPDCPAAASPYAHTPPALAPTGCAVASEVIEAS</sequence>
<feature type="transmembrane region" description="Helical" evidence="1">
    <location>
        <begin position="72"/>
        <end position="91"/>
    </location>
</feature>
<protein>
    <submittedName>
        <fullName evidence="2">Uncharacterized protein</fullName>
    </submittedName>
</protein>
<dbReference type="EMBL" id="CP036295">
    <property type="protein sequence ID" value="QCC86131.1"/>
    <property type="molecule type" value="Genomic_DNA"/>
</dbReference>
<evidence type="ECO:0000313" key="3">
    <source>
        <dbReference type="Proteomes" id="UP000297065"/>
    </source>
</evidence>